<evidence type="ECO:0000256" key="4">
    <source>
        <dbReference type="ARBA" id="ARBA00022692"/>
    </source>
</evidence>
<evidence type="ECO:0000256" key="1">
    <source>
        <dbReference type="ARBA" id="ARBA00004167"/>
    </source>
</evidence>
<dbReference type="GO" id="GO:0004497">
    <property type="term" value="F:monooxygenase activity"/>
    <property type="evidence" value="ECO:0007669"/>
    <property type="project" value="UniProtKB-KW"/>
</dbReference>
<reference evidence="11 12" key="1">
    <citation type="submission" date="2020-05" db="EMBL/GenBank/DDBJ databases">
        <authorList>
            <person name="Campoy J."/>
            <person name="Schneeberger K."/>
            <person name="Spophaly S."/>
        </authorList>
    </citation>
    <scope>NUCLEOTIDE SEQUENCE [LARGE SCALE GENOMIC DNA]</scope>
    <source>
        <strain evidence="11">PruArmRojPasFocal</strain>
    </source>
</reference>
<evidence type="ECO:0000256" key="8">
    <source>
        <dbReference type="ARBA" id="ARBA00023004"/>
    </source>
</evidence>
<dbReference type="Pfam" id="PF00067">
    <property type="entry name" value="p450"/>
    <property type="match status" value="1"/>
</dbReference>
<comment type="similarity">
    <text evidence="2">Belongs to the cytochrome P450 family.</text>
</comment>
<organism evidence="11 12">
    <name type="scientific">Prunus armeniaca</name>
    <name type="common">Apricot</name>
    <name type="synonym">Armeniaca vulgaris</name>
    <dbReference type="NCBI Taxonomy" id="36596"/>
    <lineage>
        <taxon>Eukaryota</taxon>
        <taxon>Viridiplantae</taxon>
        <taxon>Streptophyta</taxon>
        <taxon>Embryophyta</taxon>
        <taxon>Tracheophyta</taxon>
        <taxon>Spermatophyta</taxon>
        <taxon>Magnoliopsida</taxon>
        <taxon>eudicotyledons</taxon>
        <taxon>Gunneridae</taxon>
        <taxon>Pentapetalae</taxon>
        <taxon>rosids</taxon>
        <taxon>fabids</taxon>
        <taxon>Rosales</taxon>
        <taxon>Rosaceae</taxon>
        <taxon>Amygdaloideae</taxon>
        <taxon>Amygdaleae</taxon>
        <taxon>Prunus</taxon>
    </lineage>
</organism>
<dbReference type="Proteomes" id="UP000507222">
    <property type="component" value="Unassembled WGS sequence"/>
</dbReference>
<comment type="subcellular location">
    <subcellularLocation>
        <location evidence="1">Membrane</location>
        <topology evidence="1">Single-pass membrane protein</topology>
    </subcellularLocation>
</comment>
<dbReference type="GO" id="GO:0020037">
    <property type="term" value="F:heme binding"/>
    <property type="evidence" value="ECO:0007669"/>
    <property type="project" value="InterPro"/>
</dbReference>
<dbReference type="EMBL" id="CAEKDK010000001">
    <property type="protein sequence ID" value="CAB4267579.1"/>
    <property type="molecule type" value="Genomic_DNA"/>
</dbReference>
<gene>
    <name evidence="11" type="ORF">CURHAP_LOCUS10341</name>
</gene>
<evidence type="ECO:0000256" key="5">
    <source>
        <dbReference type="ARBA" id="ARBA00022723"/>
    </source>
</evidence>
<evidence type="ECO:0000313" key="12">
    <source>
        <dbReference type="Proteomes" id="UP000507222"/>
    </source>
</evidence>
<evidence type="ECO:0000256" key="7">
    <source>
        <dbReference type="ARBA" id="ARBA00023002"/>
    </source>
</evidence>
<evidence type="ECO:0000256" key="3">
    <source>
        <dbReference type="ARBA" id="ARBA00022617"/>
    </source>
</evidence>
<dbReference type="SUPFAM" id="SSF48264">
    <property type="entry name" value="Cytochrome P450"/>
    <property type="match status" value="1"/>
</dbReference>
<keyword evidence="4" id="KW-0812">Transmembrane</keyword>
<keyword evidence="6" id="KW-1133">Transmembrane helix</keyword>
<sequence>MKLLPLGCTGFDRIMNSIAARLCAACFNKKSITLRRYSPSLIVVRRGLEDIELKNIQIPEGTNIEIPIPILQQLPDALDFNPKRFEHGVLGPCKFPQAYMPFGVGARNICWTTLSHDRIEGDSLLFYPSFASHSPLHTSTARL</sequence>
<keyword evidence="8" id="KW-0408">Iron</keyword>
<keyword evidence="10" id="KW-0472">Membrane</keyword>
<keyword evidence="9" id="KW-0503">Monooxygenase</keyword>
<evidence type="ECO:0000256" key="2">
    <source>
        <dbReference type="ARBA" id="ARBA00010617"/>
    </source>
</evidence>
<evidence type="ECO:0000256" key="6">
    <source>
        <dbReference type="ARBA" id="ARBA00022989"/>
    </source>
</evidence>
<dbReference type="AlphaFoldDB" id="A0A6J5TUY2"/>
<evidence type="ECO:0000313" key="11">
    <source>
        <dbReference type="EMBL" id="CAB4267579.1"/>
    </source>
</evidence>
<keyword evidence="3" id="KW-0349">Heme</keyword>
<dbReference type="InterPro" id="IPR050665">
    <property type="entry name" value="Cytochrome_P450_Monooxygen"/>
</dbReference>
<accession>A0A6J5TUY2</accession>
<dbReference type="InterPro" id="IPR036396">
    <property type="entry name" value="Cyt_P450_sf"/>
</dbReference>
<dbReference type="GO" id="GO:0005506">
    <property type="term" value="F:iron ion binding"/>
    <property type="evidence" value="ECO:0007669"/>
    <property type="project" value="InterPro"/>
</dbReference>
<dbReference type="PANTHER" id="PTHR24282">
    <property type="entry name" value="CYTOCHROME P450 FAMILY MEMBER"/>
    <property type="match status" value="1"/>
</dbReference>
<dbReference type="InterPro" id="IPR001128">
    <property type="entry name" value="Cyt_P450"/>
</dbReference>
<proteinExistence type="inferred from homology"/>
<dbReference type="PANTHER" id="PTHR24282:SF26">
    <property type="entry name" value="CYTOCHROME P450"/>
    <property type="match status" value="1"/>
</dbReference>
<dbReference type="GO" id="GO:0016705">
    <property type="term" value="F:oxidoreductase activity, acting on paired donors, with incorporation or reduction of molecular oxygen"/>
    <property type="evidence" value="ECO:0007669"/>
    <property type="project" value="InterPro"/>
</dbReference>
<dbReference type="GO" id="GO:0016020">
    <property type="term" value="C:membrane"/>
    <property type="evidence" value="ECO:0007669"/>
    <property type="project" value="UniProtKB-SubCell"/>
</dbReference>
<dbReference type="Gene3D" id="1.10.630.10">
    <property type="entry name" value="Cytochrome P450"/>
    <property type="match status" value="1"/>
</dbReference>
<name>A0A6J5TUY2_PRUAR</name>
<protein>
    <submittedName>
        <fullName evidence="11">Uncharacterized protein</fullName>
    </submittedName>
</protein>
<keyword evidence="7" id="KW-0560">Oxidoreductase</keyword>
<keyword evidence="5" id="KW-0479">Metal-binding</keyword>
<evidence type="ECO:0000256" key="10">
    <source>
        <dbReference type="ARBA" id="ARBA00023136"/>
    </source>
</evidence>
<evidence type="ECO:0000256" key="9">
    <source>
        <dbReference type="ARBA" id="ARBA00023033"/>
    </source>
</evidence>